<accession>A0ABR9A238</accession>
<dbReference type="Gene3D" id="3.40.50.450">
    <property type="match status" value="1"/>
</dbReference>
<dbReference type="EMBL" id="JACYNP010000001">
    <property type="protein sequence ID" value="MBD8119964.1"/>
    <property type="molecule type" value="Genomic_DNA"/>
</dbReference>
<sequence length="282" mass="31926">MYNFIMQYGPWTEGLNSMRSERLFEYTDEVIRNAFTTAAGPDFSALQNQPALFAQEDQGHEPQFAHVGRVLNPRIAGRDVEFEVVFERGTPPIPQAEIHRLSRNLHISTSGRGLTEFNRGHWAVKDVDLYRVIHTELRQATRAPTVFRLPAHPQVDPRLVSVMMPFAPAYTTVFHAIQGACLVVGLACTRADNIWENPAVIDDVANLIDRSSVVIFDCSEKNANVFYELGLAHAWGKEVIILTNDPADIPFDLRHIRFIRYSNDQLTLLSTALSVRLRELTQ</sequence>
<protein>
    <submittedName>
        <fullName evidence="1">Uncharacterized protein</fullName>
    </submittedName>
</protein>
<gene>
    <name evidence="1" type="ORF">IFT62_01940</name>
</gene>
<evidence type="ECO:0000313" key="2">
    <source>
        <dbReference type="Proteomes" id="UP000625247"/>
    </source>
</evidence>
<dbReference type="SUPFAM" id="SSF52309">
    <property type="entry name" value="N-(deoxy)ribosyltransferase-like"/>
    <property type="match status" value="1"/>
</dbReference>
<organism evidence="1 2">
    <name type="scientific">Pseudomonas lutea</name>
    <dbReference type="NCBI Taxonomy" id="243924"/>
    <lineage>
        <taxon>Bacteria</taxon>
        <taxon>Pseudomonadati</taxon>
        <taxon>Pseudomonadota</taxon>
        <taxon>Gammaproteobacteria</taxon>
        <taxon>Pseudomonadales</taxon>
        <taxon>Pseudomonadaceae</taxon>
        <taxon>Pseudomonas</taxon>
    </lineage>
</organism>
<evidence type="ECO:0000313" key="1">
    <source>
        <dbReference type="EMBL" id="MBD8119964.1"/>
    </source>
</evidence>
<keyword evidence="2" id="KW-1185">Reference proteome</keyword>
<name>A0ABR9A238_9PSED</name>
<proteinExistence type="predicted"/>
<dbReference type="RefSeq" id="WP_191942862.1">
    <property type="nucleotide sequence ID" value="NZ_JACYNP010000001.1"/>
</dbReference>
<comment type="caution">
    <text evidence="1">The sequence shown here is derived from an EMBL/GenBank/DDBJ whole genome shotgun (WGS) entry which is preliminary data.</text>
</comment>
<dbReference type="Proteomes" id="UP000625247">
    <property type="component" value="Unassembled WGS sequence"/>
</dbReference>
<reference evidence="1 2" key="1">
    <citation type="journal article" date="2020" name="FEMS Microbiol. Ecol.">
        <title>Temporal dynamics of bacterial communities during seed development and maturation.</title>
        <authorList>
            <person name="Chesneau G."/>
            <person name="Torres-Cortes G."/>
            <person name="Briand M."/>
            <person name="Darrasse A."/>
            <person name="Preveaux A."/>
            <person name="Marais C."/>
            <person name="Jacques M.A."/>
            <person name="Shade A."/>
            <person name="Barret M."/>
        </authorList>
    </citation>
    <scope>NUCLEOTIDE SEQUENCE [LARGE SCALE GENOMIC DNA]</scope>
    <source>
        <strain evidence="1 2">CFBP13723</strain>
    </source>
</reference>